<dbReference type="GO" id="GO:0008270">
    <property type="term" value="F:zinc ion binding"/>
    <property type="evidence" value="ECO:0007669"/>
    <property type="project" value="UniProtKB-UniRule"/>
</dbReference>
<reference evidence="11 12" key="1">
    <citation type="submission" date="2018-06" db="EMBL/GenBank/DDBJ databases">
        <authorList>
            <consortium name="Pathogen Informatics"/>
            <person name="Doyle S."/>
        </authorList>
    </citation>
    <scope>NUCLEOTIDE SEQUENCE [LARGE SCALE GENOMIC DNA]</scope>
    <source>
        <strain evidence="11 12">NCTC12092</strain>
    </source>
</reference>
<feature type="active site" description="Proton donor" evidence="9">
    <location>
        <position position="202"/>
    </location>
</feature>
<evidence type="ECO:0000256" key="6">
    <source>
        <dbReference type="ARBA" id="ARBA00031852"/>
    </source>
</evidence>
<evidence type="ECO:0000313" key="12">
    <source>
        <dbReference type="Proteomes" id="UP000254461"/>
    </source>
</evidence>
<feature type="domain" description="Adenosine deaminase" evidence="10">
    <location>
        <begin position="11"/>
        <end position="333"/>
    </location>
</feature>
<gene>
    <name evidence="9" type="primary">add</name>
    <name evidence="11" type="ORF">NCTC12092_00751</name>
</gene>
<dbReference type="GO" id="GO:0005829">
    <property type="term" value="C:cytosol"/>
    <property type="evidence" value="ECO:0007669"/>
    <property type="project" value="TreeGrafter"/>
</dbReference>
<dbReference type="GO" id="GO:0043103">
    <property type="term" value="P:hypoxanthine salvage"/>
    <property type="evidence" value="ECO:0007669"/>
    <property type="project" value="TreeGrafter"/>
</dbReference>
<evidence type="ECO:0000256" key="4">
    <source>
        <dbReference type="ARBA" id="ARBA00022833"/>
    </source>
</evidence>
<dbReference type="InterPro" id="IPR006330">
    <property type="entry name" value="Ado/ade_deaminase"/>
</dbReference>
<evidence type="ECO:0000256" key="7">
    <source>
        <dbReference type="ARBA" id="ARBA00047989"/>
    </source>
</evidence>
<comment type="function">
    <text evidence="9">Catalyzes the hydrolytic deamination of adenosine and 2-deoxyadenosine.</text>
</comment>
<dbReference type="HAMAP" id="MF_00540">
    <property type="entry name" value="A_deaminase"/>
    <property type="match status" value="1"/>
</dbReference>
<proteinExistence type="inferred from homology"/>
<keyword evidence="3 9" id="KW-0378">Hydrolase</keyword>
<evidence type="ECO:0000256" key="3">
    <source>
        <dbReference type="ARBA" id="ARBA00022801"/>
    </source>
</evidence>
<dbReference type="PANTHER" id="PTHR11409:SF43">
    <property type="entry name" value="ADENOSINE DEAMINASE"/>
    <property type="match status" value="1"/>
</dbReference>
<comment type="caution">
    <text evidence="9">Lacks conserved residue(s) required for the propagation of feature annotation.</text>
</comment>
<dbReference type="InterPro" id="IPR001365">
    <property type="entry name" value="A_deaminase_dom"/>
</dbReference>
<keyword evidence="5 9" id="KW-0546">Nucleotide metabolism</keyword>
<organism evidence="11 12">
    <name type="scientific">Streptococcus equi subsp. equi</name>
    <dbReference type="NCBI Taxonomy" id="148942"/>
    <lineage>
        <taxon>Bacteria</taxon>
        <taxon>Bacillati</taxon>
        <taxon>Bacillota</taxon>
        <taxon>Bacilli</taxon>
        <taxon>Lactobacillales</taxon>
        <taxon>Streptococcaceae</taxon>
        <taxon>Streptococcus</taxon>
    </lineage>
</organism>
<keyword evidence="4 9" id="KW-0862">Zinc</keyword>
<dbReference type="GO" id="GO:0006154">
    <property type="term" value="P:adenosine catabolic process"/>
    <property type="evidence" value="ECO:0007669"/>
    <property type="project" value="TreeGrafter"/>
</dbReference>
<feature type="binding site" evidence="9">
    <location>
        <position position="172"/>
    </location>
    <ligand>
        <name>substrate</name>
    </ligand>
</feature>
<dbReference type="InterPro" id="IPR032466">
    <property type="entry name" value="Metal_Hydrolase"/>
</dbReference>
<comment type="cofactor">
    <cofactor evidence="9">
        <name>Zn(2+)</name>
        <dbReference type="ChEBI" id="CHEBI:29105"/>
    </cofactor>
    <text evidence="9">Binds 1 zinc ion per subunit.</text>
</comment>
<dbReference type="Gene3D" id="3.20.20.140">
    <property type="entry name" value="Metal-dependent hydrolases"/>
    <property type="match status" value="1"/>
</dbReference>
<dbReference type="Proteomes" id="UP000254461">
    <property type="component" value="Unassembled WGS sequence"/>
</dbReference>
<evidence type="ECO:0000256" key="1">
    <source>
        <dbReference type="ARBA" id="ARBA00012784"/>
    </source>
</evidence>
<feature type="binding site" evidence="9">
    <location>
        <position position="279"/>
    </location>
    <ligand>
        <name>Zn(2+)</name>
        <dbReference type="ChEBI" id="CHEBI:29105"/>
        <note>catalytic</note>
    </ligand>
</feature>
<dbReference type="GO" id="GO:0046103">
    <property type="term" value="P:inosine biosynthetic process"/>
    <property type="evidence" value="ECO:0007669"/>
    <property type="project" value="TreeGrafter"/>
</dbReference>
<dbReference type="RefSeq" id="WP_115250826.1">
    <property type="nucleotide sequence ID" value="NZ_UHFF01000002.1"/>
</dbReference>
<dbReference type="GO" id="GO:0009168">
    <property type="term" value="P:purine ribonucleoside monophosphate biosynthetic process"/>
    <property type="evidence" value="ECO:0007669"/>
    <property type="project" value="UniProtKB-UniRule"/>
</dbReference>
<dbReference type="NCBIfam" id="TIGR01430">
    <property type="entry name" value="aden_deam"/>
    <property type="match status" value="1"/>
</dbReference>
<dbReference type="SUPFAM" id="SSF51556">
    <property type="entry name" value="Metallo-dependent hydrolases"/>
    <property type="match status" value="1"/>
</dbReference>
<dbReference type="AlphaFoldDB" id="A0A380JNT8"/>
<dbReference type="Pfam" id="PF00962">
    <property type="entry name" value="A_deaminase"/>
    <property type="match status" value="1"/>
</dbReference>
<dbReference type="GO" id="GO:0004000">
    <property type="term" value="F:adenosine deaminase activity"/>
    <property type="evidence" value="ECO:0007669"/>
    <property type="project" value="UniProtKB-UniRule"/>
</dbReference>
<feature type="binding site" evidence="9">
    <location>
        <position position="199"/>
    </location>
    <ligand>
        <name>Zn(2+)</name>
        <dbReference type="ChEBI" id="CHEBI:29105"/>
        <note>catalytic</note>
    </ligand>
</feature>
<feature type="binding site" evidence="9">
    <location>
        <position position="19"/>
    </location>
    <ligand>
        <name>substrate</name>
    </ligand>
</feature>
<dbReference type="InterPro" id="IPR028893">
    <property type="entry name" value="A_deaminase"/>
</dbReference>
<comment type="catalytic activity">
    <reaction evidence="8">
        <text>2'-deoxyadenosine + H2O + H(+) = 2'-deoxyinosine + NH4(+)</text>
        <dbReference type="Rhea" id="RHEA:28190"/>
        <dbReference type="ChEBI" id="CHEBI:15377"/>
        <dbReference type="ChEBI" id="CHEBI:15378"/>
        <dbReference type="ChEBI" id="CHEBI:17256"/>
        <dbReference type="ChEBI" id="CHEBI:28938"/>
        <dbReference type="ChEBI" id="CHEBI:28997"/>
        <dbReference type="EC" id="3.5.4.4"/>
    </reaction>
    <physiologicalReaction direction="left-to-right" evidence="8">
        <dbReference type="Rhea" id="RHEA:28191"/>
    </physiologicalReaction>
</comment>
<dbReference type="EMBL" id="UHFF01000002">
    <property type="protein sequence ID" value="SUN45928.1"/>
    <property type="molecule type" value="Genomic_DNA"/>
</dbReference>
<dbReference type="CDD" id="cd01320">
    <property type="entry name" value="ADA"/>
    <property type="match status" value="1"/>
</dbReference>
<evidence type="ECO:0000313" key="11">
    <source>
        <dbReference type="EMBL" id="SUN45928.1"/>
    </source>
</evidence>
<evidence type="ECO:0000256" key="2">
    <source>
        <dbReference type="ARBA" id="ARBA00022723"/>
    </source>
</evidence>
<comment type="catalytic activity">
    <reaction evidence="7">
        <text>adenosine + H2O + H(+) = inosine + NH4(+)</text>
        <dbReference type="Rhea" id="RHEA:24408"/>
        <dbReference type="ChEBI" id="CHEBI:15377"/>
        <dbReference type="ChEBI" id="CHEBI:15378"/>
        <dbReference type="ChEBI" id="CHEBI:16335"/>
        <dbReference type="ChEBI" id="CHEBI:17596"/>
        <dbReference type="ChEBI" id="CHEBI:28938"/>
        <dbReference type="EC" id="3.5.4.4"/>
    </reaction>
    <physiologicalReaction direction="left-to-right" evidence="7">
        <dbReference type="Rhea" id="RHEA:24409"/>
    </physiologicalReaction>
</comment>
<comment type="similarity">
    <text evidence="9">Belongs to the metallo-dependent hydrolases superfamily. Adenosine and AMP deaminases family. Adenosine deaminase subfamily.</text>
</comment>
<keyword evidence="2 9" id="KW-0479">Metal-binding</keyword>
<evidence type="ECO:0000256" key="5">
    <source>
        <dbReference type="ARBA" id="ARBA00023080"/>
    </source>
</evidence>
<dbReference type="EC" id="3.5.4.4" evidence="1 9"/>
<feature type="site" description="Important for catalytic activity" evidence="9">
    <location>
        <position position="222"/>
    </location>
</feature>
<feature type="binding site" evidence="9">
    <location>
        <position position="15"/>
    </location>
    <ligand>
        <name>Zn(2+)</name>
        <dbReference type="ChEBI" id="CHEBI:29105"/>
        <note>catalytic</note>
    </ligand>
</feature>
<dbReference type="GO" id="GO:0046936">
    <property type="term" value="F:2'-deoxyadenosine deaminase activity"/>
    <property type="evidence" value="ECO:0007669"/>
    <property type="project" value="RHEA"/>
</dbReference>
<feature type="binding site" evidence="9">
    <location>
        <position position="17"/>
    </location>
    <ligand>
        <name>substrate</name>
    </ligand>
</feature>
<feature type="binding site" evidence="9">
    <location>
        <position position="17"/>
    </location>
    <ligand>
        <name>Zn(2+)</name>
        <dbReference type="ChEBI" id="CHEBI:29105"/>
        <note>catalytic</note>
    </ligand>
</feature>
<dbReference type="PANTHER" id="PTHR11409">
    <property type="entry name" value="ADENOSINE DEAMINASE"/>
    <property type="match status" value="1"/>
</dbReference>
<evidence type="ECO:0000256" key="9">
    <source>
        <dbReference type="HAMAP-Rule" id="MF_00540"/>
    </source>
</evidence>
<evidence type="ECO:0000256" key="8">
    <source>
        <dbReference type="ARBA" id="ARBA00049213"/>
    </source>
</evidence>
<dbReference type="GO" id="GO:0009117">
    <property type="term" value="P:nucleotide metabolic process"/>
    <property type="evidence" value="ECO:0007669"/>
    <property type="project" value="UniProtKB-KW"/>
</dbReference>
<sequence>METKDLKKLAKAELHCHLDGSLSLDTIRQLAALAQVDVPQDDSELKQLVTAPETCESLMDYLKTFDFIRPLLQTPQALTLAAYDVVKQAALENVIYIEIRFAPELSMDQGLTATQVVEAVLKGLEQGQKEFGIVAKAIVCGMRQSSLDISREIFANVLEWANKGLVGFDFAGNELDFPPAVLADLIKETQAYGLPFTLHAGECGCPNYIVDAIDLGIKRLGHVTAIHNQKDLLAKFIANDVTAELCFTSNLQTKAARTVEDFPYMQLRQAGAKLSINTDNRTVSDTNLTKEYELFVKHFETSVTDFLEHNRDAIKASFASPAEKEALLARLDKAYQSYIKK</sequence>
<protein>
    <recommendedName>
        <fullName evidence="1 9">Adenosine deaminase</fullName>
        <ecNumber evidence="1 9">3.5.4.4</ecNumber>
    </recommendedName>
    <alternativeName>
        <fullName evidence="6 9">Adenosine aminohydrolase</fullName>
    </alternativeName>
</protein>
<evidence type="ECO:0000259" key="10">
    <source>
        <dbReference type="Pfam" id="PF00962"/>
    </source>
</evidence>
<accession>A0A380JNT8</accession>
<name>A0A380JNT8_9STRE</name>